<dbReference type="Gene3D" id="3.40.50.200">
    <property type="entry name" value="Peptidase S8/S53 domain"/>
    <property type="match status" value="1"/>
</dbReference>
<name>A0A7V5XYU5_UNCW3</name>
<dbReference type="InterPro" id="IPR023828">
    <property type="entry name" value="Peptidase_S8_Ser-AS"/>
</dbReference>
<comment type="caution">
    <text evidence="9">The sequence shown here is derived from an EMBL/GenBank/DDBJ whole genome shotgun (WGS) entry which is preliminary data.</text>
</comment>
<dbReference type="GO" id="GO:0004252">
    <property type="term" value="F:serine-type endopeptidase activity"/>
    <property type="evidence" value="ECO:0007669"/>
    <property type="project" value="UniProtKB-UniRule"/>
</dbReference>
<sequence>MKKYIFLFFLIFFSFSFSLISPELQSVIKKAKDDELIPVNIVLKEQFAADVLNKMVEGLPRRLKRVEVARILKTFSFEKQRDLVNYLRAKEGANQVADIIQLWIGNIVHCKATKDVILEVEKRADVWFVDYDLKYCPNLLPKPQKADITKIKDVITYGVRKIRAPEVWALGYTGDGIVVGLIDTGVNYNHLDLRDHMWEDPNYPYHGWNFEENNNNPIDIRGHGTHCAGTIASDGTAGIQCGVAPDARIMALRVRTVADTIAENQVWRAMEFVVSPPLSPENGGDLISMSLGWMLSWNPQQAIWRTNCNNVGAAGIVMIVAAGNEQYISPPNSLRCPGNVPSPWRHPQNGAQGAQSDVVSIGATDSLDQIASFSSRGPVTWQNVPPFNDYPYPPGLMKPDVSAPGVDVVSCAYNSNNGYTTMSGTSMATPHTAGTVALMLSKNPELTPREIDSILQVTAVDLGRPGKDSLFGAGRIDAYNAVMATPLPTGVRYYKHIINDAPPNGNGDGIVNPGERIEMPLWVKNLCDYNVYGVWGKLQLDTIDPNITITDSLKYFGNILAGDSAFTGEDGYNFEVASGCTNGYPIKFELALRDTFDSLWLSPFEIKVGTPVLSPLGVITWDSPPGGNNNGRIDPGETAMIAIGIKNSGLGNGYGVYAVLKSGDERFVVLDSFGTYDTILVDSVKFNIIDRYKIYASSAIPREYPVSCTLIINSERWRFVRPFNIVVGELRIVDPIPDNSSPQPRYWAYDDVDSFYVECPDFEWIELRNVGVQLPITGDDQTIQINLPFLLKYYGQRYTGQLSVCSNGWLTPVYTTSTVYINQPLPDPTSTNPSAMICPNWDDLYPPVGNRIWFLYDSLNHRMIIEWDSVHYYNPRDQWDKFEIIIYDTTVRTYTGDNEIIFQYLTANNYTSNTVGIEDHTNTIGINALYNTTYHRACAPIIAGRAIKLTTDTIAYIGMKEMSVNKRKKDIIFANPQRILKISLPYENALVCVYDIFGRKVSEFNLKTKEFIWDFRDKNGKKLGTGIYTLRIKTNDNQVVKKIIHIK</sequence>
<dbReference type="PROSITE" id="PS00136">
    <property type="entry name" value="SUBTILASE_ASP"/>
    <property type="match status" value="1"/>
</dbReference>
<dbReference type="PANTHER" id="PTHR43806">
    <property type="entry name" value="PEPTIDASE S8"/>
    <property type="match status" value="1"/>
</dbReference>
<evidence type="ECO:0000256" key="3">
    <source>
        <dbReference type="ARBA" id="ARBA00022801"/>
    </source>
</evidence>
<dbReference type="AlphaFoldDB" id="A0A7V5XYU5"/>
<dbReference type="CDD" id="cd07474">
    <property type="entry name" value="Peptidases_S8_subtilisin_Vpr-like"/>
    <property type="match status" value="1"/>
</dbReference>
<dbReference type="Pfam" id="PF00082">
    <property type="entry name" value="Peptidase_S8"/>
    <property type="match status" value="1"/>
</dbReference>
<keyword evidence="3 6" id="KW-0378">Hydrolase</keyword>
<evidence type="ECO:0000256" key="2">
    <source>
        <dbReference type="ARBA" id="ARBA00022670"/>
    </source>
</evidence>
<dbReference type="InterPro" id="IPR023827">
    <property type="entry name" value="Peptidase_S8_Asp-AS"/>
</dbReference>
<keyword evidence="4 6" id="KW-0720">Serine protease</keyword>
<dbReference type="InterPro" id="IPR034213">
    <property type="entry name" value="S8_Vpr-like"/>
</dbReference>
<comment type="similarity">
    <text evidence="1 6 7">Belongs to the peptidase S8 family.</text>
</comment>
<dbReference type="EMBL" id="DTHS01000002">
    <property type="protein sequence ID" value="HHR48069.1"/>
    <property type="molecule type" value="Genomic_DNA"/>
</dbReference>
<dbReference type="PANTHER" id="PTHR43806:SF11">
    <property type="entry name" value="CEREVISIN-RELATED"/>
    <property type="match status" value="1"/>
</dbReference>
<evidence type="ECO:0000256" key="4">
    <source>
        <dbReference type="ARBA" id="ARBA00022825"/>
    </source>
</evidence>
<evidence type="ECO:0000256" key="1">
    <source>
        <dbReference type="ARBA" id="ARBA00011073"/>
    </source>
</evidence>
<dbReference type="PROSITE" id="PS00138">
    <property type="entry name" value="SUBTILASE_SER"/>
    <property type="match status" value="1"/>
</dbReference>
<dbReference type="PROSITE" id="PS51892">
    <property type="entry name" value="SUBTILASE"/>
    <property type="match status" value="1"/>
</dbReference>
<feature type="domain" description="Peptidase S8/S53" evidence="8">
    <location>
        <begin position="174"/>
        <end position="474"/>
    </location>
</feature>
<evidence type="ECO:0000259" key="8">
    <source>
        <dbReference type="Pfam" id="PF00082"/>
    </source>
</evidence>
<dbReference type="Gene3D" id="2.60.40.4070">
    <property type="match status" value="1"/>
</dbReference>
<proteinExistence type="inferred from homology"/>
<evidence type="ECO:0000256" key="7">
    <source>
        <dbReference type="RuleBase" id="RU003355"/>
    </source>
</evidence>
<dbReference type="InterPro" id="IPR036852">
    <property type="entry name" value="Peptidase_S8/S53_dom_sf"/>
</dbReference>
<evidence type="ECO:0000313" key="9">
    <source>
        <dbReference type="EMBL" id="HHR48069.1"/>
    </source>
</evidence>
<feature type="active site" description="Charge relay system" evidence="5 6">
    <location>
        <position position="223"/>
    </location>
</feature>
<dbReference type="NCBIfam" id="TIGR04183">
    <property type="entry name" value="Por_Secre_tail"/>
    <property type="match status" value="1"/>
</dbReference>
<feature type="active site" description="Charge relay system" evidence="5 6">
    <location>
        <position position="426"/>
    </location>
</feature>
<dbReference type="PRINTS" id="PR00723">
    <property type="entry name" value="SUBTILISIN"/>
</dbReference>
<dbReference type="PROSITE" id="PS00137">
    <property type="entry name" value="SUBTILASE_HIS"/>
    <property type="match status" value="1"/>
</dbReference>
<dbReference type="InterPro" id="IPR050131">
    <property type="entry name" value="Peptidase_S8_subtilisin-like"/>
</dbReference>
<accession>A0A7V5XYU5</accession>
<dbReference type="GO" id="GO:0006508">
    <property type="term" value="P:proteolysis"/>
    <property type="evidence" value="ECO:0007669"/>
    <property type="project" value="UniProtKB-KW"/>
</dbReference>
<dbReference type="InterPro" id="IPR000209">
    <property type="entry name" value="Peptidase_S8/S53_dom"/>
</dbReference>
<dbReference type="InterPro" id="IPR026444">
    <property type="entry name" value="Secre_tail"/>
</dbReference>
<dbReference type="SUPFAM" id="SSF52743">
    <property type="entry name" value="Subtilisin-like"/>
    <property type="match status" value="1"/>
</dbReference>
<reference evidence="9" key="1">
    <citation type="journal article" date="2020" name="mSystems">
        <title>Genome- and Community-Level Interaction Insights into Carbon Utilization and Element Cycling Functions of Hydrothermarchaeota in Hydrothermal Sediment.</title>
        <authorList>
            <person name="Zhou Z."/>
            <person name="Liu Y."/>
            <person name="Xu W."/>
            <person name="Pan J."/>
            <person name="Luo Z.H."/>
            <person name="Li M."/>
        </authorList>
    </citation>
    <scope>NUCLEOTIDE SEQUENCE [LARGE SCALE GENOMIC DNA]</scope>
    <source>
        <strain evidence="9">SpSt-791</strain>
    </source>
</reference>
<evidence type="ECO:0000256" key="6">
    <source>
        <dbReference type="PROSITE-ProRule" id="PRU01240"/>
    </source>
</evidence>
<organism evidence="9">
    <name type="scientific">candidate division WOR-3 bacterium</name>
    <dbReference type="NCBI Taxonomy" id="2052148"/>
    <lineage>
        <taxon>Bacteria</taxon>
        <taxon>Bacteria division WOR-3</taxon>
    </lineage>
</organism>
<protein>
    <submittedName>
        <fullName evidence="9">T9SS type A sorting domain-containing protein</fullName>
    </submittedName>
</protein>
<keyword evidence="2 6" id="KW-0645">Protease</keyword>
<evidence type="ECO:0000256" key="5">
    <source>
        <dbReference type="PIRSR" id="PIRSR615500-1"/>
    </source>
</evidence>
<feature type="active site" description="Charge relay system" evidence="5 6">
    <location>
        <position position="183"/>
    </location>
</feature>
<dbReference type="InterPro" id="IPR022398">
    <property type="entry name" value="Peptidase_S8_His-AS"/>
</dbReference>
<dbReference type="InterPro" id="IPR015500">
    <property type="entry name" value="Peptidase_S8_subtilisin-rel"/>
</dbReference>
<gene>
    <name evidence="9" type="ORF">ENV79_00260</name>
</gene>